<dbReference type="RefSeq" id="WP_038080519.1">
    <property type="nucleotide sequence ID" value="NZ_JHEG04000001.1"/>
</dbReference>
<dbReference type="InterPro" id="IPR038729">
    <property type="entry name" value="Rad50/SbcC_AAA"/>
</dbReference>
<dbReference type="PANTHER" id="PTHR32114">
    <property type="entry name" value="ABC TRANSPORTER ABCH.3"/>
    <property type="match status" value="1"/>
</dbReference>
<feature type="domain" description="Rad50/SbcC-type AAA" evidence="5">
    <location>
        <begin position="5"/>
        <end position="200"/>
    </location>
</feature>
<dbReference type="Pfam" id="PF13558">
    <property type="entry name" value="SbcC_Walker_B"/>
    <property type="match status" value="1"/>
</dbReference>
<evidence type="ECO:0000259" key="5">
    <source>
        <dbReference type="Pfam" id="PF13476"/>
    </source>
</evidence>
<name>A0A0C1NL91_9CYAN</name>
<feature type="coiled-coil region" evidence="4">
    <location>
        <begin position="798"/>
        <end position="846"/>
    </location>
</feature>
<feature type="coiled-coil region" evidence="4">
    <location>
        <begin position="228"/>
        <end position="261"/>
    </location>
</feature>
<dbReference type="Pfam" id="PF13476">
    <property type="entry name" value="AAA_23"/>
    <property type="match status" value="1"/>
</dbReference>
<evidence type="ECO:0000256" key="3">
    <source>
        <dbReference type="ARBA" id="ARBA00013368"/>
    </source>
</evidence>
<feature type="coiled-coil region" evidence="4">
    <location>
        <begin position="527"/>
        <end position="589"/>
    </location>
</feature>
<evidence type="ECO:0000313" key="8">
    <source>
        <dbReference type="Proteomes" id="UP000029738"/>
    </source>
</evidence>
<evidence type="ECO:0000256" key="1">
    <source>
        <dbReference type="ARBA" id="ARBA00006930"/>
    </source>
</evidence>
<evidence type="ECO:0000313" key="6">
    <source>
        <dbReference type="EMBL" id="KAF3884242.1"/>
    </source>
</evidence>
<feature type="coiled-coil region" evidence="4">
    <location>
        <begin position="175"/>
        <end position="202"/>
    </location>
</feature>
<dbReference type="SUPFAM" id="SSF52540">
    <property type="entry name" value="P-loop containing nucleoside triphosphate hydrolases"/>
    <property type="match status" value="1"/>
</dbReference>
<comment type="subunit">
    <text evidence="2">Heterodimer of SbcC and SbcD.</text>
</comment>
<dbReference type="AlphaFoldDB" id="A0A0C1NL91"/>
<feature type="coiled-coil region" evidence="4">
    <location>
        <begin position="639"/>
        <end position="714"/>
    </location>
</feature>
<dbReference type="Proteomes" id="UP000029738">
    <property type="component" value="Unassembled WGS sequence"/>
</dbReference>
<gene>
    <name evidence="7" type="ORF">DA73_0202510</name>
    <name evidence="6" type="ORF">DA73_0400001100</name>
</gene>
<reference evidence="6" key="2">
    <citation type="submission" date="2019-11" db="EMBL/GenBank/DDBJ databases">
        <title>Improved Assembly of Tolypothrix boutellei genome.</title>
        <authorList>
            <person name="Sarangi A.N."/>
            <person name="Mukherjee M."/>
            <person name="Ghosh S."/>
            <person name="Singh D."/>
            <person name="Das A."/>
            <person name="Kant S."/>
            <person name="Prusty A."/>
            <person name="Tripathy S."/>
        </authorList>
    </citation>
    <scope>NUCLEOTIDE SEQUENCE</scope>
    <source>
        <strain evidence="6">VB521301</strain>
    </source>
</reference>
<keyword evidence="8" id="KW-1185">Reference proteome</keyword>
<comment type="caution">
    <text evidence="7">The sequence shown here is derived from an EMBL/GenBank/DDBJ whole genome shotgun (WGS) entry which is preliminary data.</text>
</comment>
<dbReference type="GO" id="GO:0006302">
    <property type="term" value="P:double-strand break repair"/>
    <property type="evidence" value="ECO:0007669"/>
    <property type="project" value="InterPro"/>
</dbReference>
<dbReference type="Gene3D" id="3.40.50.300">
    <property type="entry name" value="P-loop containing nucleotide triphosphate hydrolases"/>
    <property type="match status" value="2"/>
</dbReference>
<sequence>MRALELSLEGFTSFRSRETLDFSELDLFAITGPTGAGKTSLLDAITFALYGHVARFGKDATAKELVSLGSQNLKVSFRFSVRGVEYRVTRTWRDRPKTAESKVLLEWLQNDTWEKLETKNVTKRIEQVLAMDYETFTRVILLPQGKFDEFIKGSKVKRREILRDLAGFQIFERMRQQAQGQADGLKKEYQILERQLEELELPSTELFAEKQQQCKTLEQGIVGLNEAVFKAQKALDKEESLLKQIERLNEMRSQLEQLISQSGKIEEYKLRLQQSQAADQIKDTYALVKAARERFTKAQAEVVSTQKNLTQATQELEQNKTKLDEVTEYQKQVEAQFKVREEALTSARNYEEQKQQYQTELTRSRQTLSQRQNNLALAKQELSNAEKKLQAASQQVEDAEKELTQYSPGGTRLDQLQEVSQRLGSYKLLQEQTDNFRQKLEQTILERQNLEKKARENRGKLEKAKLVLQEKQKVLQEAEAANQIALQSNHAAALRQTLHDGDNCPVCNGTYVTASLLSLPEIEQVDTTELLSQKEEAEKEYKAIEKSVAIAETNLENAKQKEVEAQEELANSEKRLTKLKQEISSVLETDGWEINALNKEFKALQESDRLYHQTLSKQKDAAARVRETQQALEATRKTHTTAVTECDRAQQEAQRWENQLQEVETKLHEISGGKSHAQLQTELEKDKQKLEKQLKQVTEAYQVAEKKVIRYETEDKKARDDADTARRQEQQLESTWQVALVSEGFTEESFLTARADSKQQTFWKGEILDYDTGKVEIETRVEEAKSQVGDRTTTPETIQSLRDAKSAADGELKQAQNQLAQLMAWIQDARSKQKQAEKRQEELSLVRTQADTYTNLARSLKTDEFQAFALEHLERELVTRATHVLQELTDSRYALRIQDGDYSVEDNWNGGDLRRVQTLSGGETFAASLSMALALSEKLSMGAELGSLFLDEGFGTLDADTLETVYQILQSLRQQDRLIGVITHVKALGERLPQVKVYKRPEGSKIEVEIF</sequence>
<dbReference type="GO" id="GO:0016887">
    <property type="term" value="F:ATP hydrolysis activity"/>
    <property type="evidence" value="ECO:0007669"/>
    <property type="project" value="InterPro"/>
</dbReference>
<proteinExistence type="inferred from homology"/>
<reference evidence="7" key="1">
    <citation type="journal article" date="2015" name="Genome Announc.">
        <title>Draft Genome Sequence of Tolypothrix boutellei Strain VB521301.</title>
        <authorList>
            <person name="Chandrababunaidu M.M."/>
            <person name="Singh D."/>
            <person name="Sen D."/>
            <person name="Bhan S."/>
            <person name="Das S."/>
            <person name="Gupta A."/>
            <person name="Adhikary S.P."/>
            <person name="Tripathy S."/>
        </authorList>
    </citation>
    <scope>NUCLEOTIDE SEQUENCE</scope>
    <source>
        <strain evidence="7">VB521301</strain>
    </source>
</reference>
<accession>A0A0C1NL91</accession>
<organism evidence="7">
    <name type="scientific">Tolypothrix bouteillei VB521301</name>
    <dbReference type="NCBI Taxonomy" id="1479485"/>
    <lineage>
        <taxon>Bacteria</taxon>
        <taxon>Bacillati</taxon>
        <taxon>Cyanobacteriota</taxon>
        <taxon>Cyanophyceae</taxon>
        <taxon>Nostocales</taxon>
        <taxon>Tolypothrichaceae</taxon>
        <taxon>Tolypothrix</taxon>
    </lineage>
</organism>
<dbReference type="EMBL" id="JHEG02000012">
    <property type="protein sequence ID" value="KIE13581.1"/>
    <property type="molecule type" value="Genomic_DNA"/>
</dbReference>
<dbReference type="PANTHER" id="PTHR32114:SF2">
    <property type="entry name" value="ABC TRANSPORTER ABCH.3"/>
    <property type="match status" value="1"/>
</dbReference>
<dbReference type="EMBL" id="JHEG04000001">
    <property type="protein sequence ID" value="KAF3884242.1"/>
    <property type="molecule type" value="Genomic_DNA"/>
</dbReference>
<evidence type="ECO:0000256" key="4">
    <source>
        <dbReference type="SAM" id="Coils"/>
    </source>
</evidence>
<feature type="coiled-coil region" evidence="4">
    <location>
        <begin position="426"/>
        <end position="488"/>
    </location>
</feature>
<evidence type="ECO:0000313" key="7">
    <source>
        <dbReference type="EMBL" id="KIE13581.1"/>
    </source>
</evidence>
<protein>
    <recommendedName>
        <fullName evidence="3">Nuclease SbcCD subunit C</fullName>
    </recommendedName>
</protein>
<dbReference type="STRING" id="1479485.DA73_0202510"/>
<dbReference type="Gene3D" id="1.10.287.620">
    <property type="entry name" value="Helix Hairpins"/>
    <property type="match status" value="1"/>
</dbReference>
<keyword evidence="4" id="KW-0175">Coiled coil</keyword>
<dbReference type="InterPro" id="IPR027417">
    <property type="entry name" value="P-loop_NTPase"/>
</dbReference>
<comment type="similarity">
    <text evidence="1">Belongs to the SMC family. SbcC subfamily.</text>
</comment>
<feature type="coiled-coil region" evidence="4">
    <location>
        <begin position="288"/>
        <end position="402"/>
    </location>
</feature>
<evidence type="ECO:0000256" key="2">
    <source>
        <dbReference type="ARBA" id="ARBA00011322"/>
    </source>
</evidence>
<dbReference type="OrthoDB" id="9795626at2"/>